<accession>A0ABV7DT70</accession>
<reference evidence="7" key="1">
    <citation type="journal article" date="2019" name="Int. J. Syst. Evol. Microbiol.">
        <title>The Global Catalogue of Microorganisms (GCM) 10K type strain sequencing project: providing services to taxonomists for standard genome sequencing and annotation.</title>
        <authorList>
            <consortium name="The Broad Institute Genomics Platform"/>
            <consortium name="The Broad Institute Genome Sequencing Center for Infectious Disease"/>
            <person name="Wu L."/>
            <person name="Ma J."/>
        </authorList>
    </citation>
    <scope>NUCLEOTIDE SEQUENCE [LARGE SCALE GENOMIC DNA]</scope>
    <source>
        <strain evidence="7">KCTC 62102</strain>
    </source>
</reference>
<dbReference type="PROSITE" id="PS51063">
    <property type="entry name" value="HTH_CRP_2"/>
    <property type="match status" value="1"/>
</dbReference>
<evidence type="ECO:0000313" key="6">
    <source>
        <dbReference type="EMBL" id="MFC3086271.1"/>
    </source>
</evidence>
<dbReference type="SMART" id="SM00100">
    <property type="entry name" value="cNMP"/>
    <property type="match status" value="1"/>
</dbReference>
<proteinExistence type="predicted"/>
<dbReference type="InterPro" id="IPR000595">
    <property type="entry name" value="cNMP-bd_dom"/>
</dbReference>
<dbReference type="CDD" id="cd00038">
    <property type="entry name" value="CAP_ED"/>
    <property type="match status" value="1"/>
</dbReference>
<evidence type="ECO:0000259" key="4">
    <source>
        <dbReference type="PROSITE" id="PS50042"/>
    </source>
</evidence>
<evidence type="ECO:0000259" key="5">
    <source>
        <dbReference type="PROSITE" id="PS51063"/>
    </source>
</evidence>
<feature type="domain" description="Cyclic nucleotide-binding" evidence="4">
    <location>
        <begin position="23"/>
        <end position="126"/>
    </location>
</feature>
<keyword evidence="3" id="KW-0804">Transcription</keyword>
<dbReference type="PANTHER" id="PTHR24567:SF74">
    <property type="entry name" value="HTH-TYPE TRANSCRIPTIONAL REGULATOR ARCR"/>
    <property type="match status" value="1"/>
</dbReference>
<evidence type="ECO:0000256" key="1">
    <source>
        <dbReference type="ARBA" id="ARBA00023015"/>
    </source>
</evidence>
<gene>
    <name evidence="6" type="ORF">ACFOD6_09455</name>
</gene>
<dbReference type="InterPro" id="IPR050397">
    <property type="entry name" value="Env_Response_Regulators"/>
</dbReference>
<keyword evidence="1" id="KW-0805">Transcription regulation</keyword>
<dbReference type="SUPFAM" id="SSF46785">
    <property type="entry name" value="Winged helix' DNA-binding domain"/>
    <property type="match status" value="1"/>
</dbReference>
<name>A0ABV7DT70_9RHOB</name>
<dbReference type="InterPro" id="IPR014710">
    <property type="entry name" value="RmlC-like_jellyroll"/>
</dbReference>
<sequence>MRTEECSGSEHSKIPWYWRPIDLFDRTEAEAQRRFRAESTVGRYARGDTIFFADDAADRVFYLDRGMAKIEHLSATGQTSIFWFCVPGDLFGAGGISGARWQSVYAKALEQSEVLILPRRRFEKLILDHPQLGLNVIRFLSARLRLACDSMAEVGQRASLRVGRVILRIAESCGRWNADGEVELMARISHQEIADMAGCTRQTVNEVLQILSRRGILRIERRVVHIRDIEHLRMIVENAEGQEGASLIPD</sequence>
<evidence type="ECO:0000313" key="7">
    <source>
        <dbReference type="Proteomes" id="UP001595445"/>
    </source>
</evidence>
<protein>
    <submittedName>
        <fullName evidence="6">Crp/Fnr family transcriptional regulator</fullName>
    </submittedName>
</protein>
<keyword evidence="2" id="KW-0238">DNA-binding</keyword>
<evidence type="ECO:0000256" key="2">
    <source>
        <dbReference type="ARBA" id="ARBA00023125"/>
    </source>
</evidence>
<dbReference type="InterPro" id="IPR036388">
    <property type="entry name" value="WH-like_DNA-bd_sf"/>
</dbReference>
<comment type="caution">
    <text evidence="6">The sequence shown here is derived from an EMBL/GenBank/DDBJ whole genome shotgun (WGS) entry which is preliminary data.</text>
</comment>
<evidence type="ECO:0000256" key="3">
    <source>
        <dbReference type="ARBA" id="ARBA00023163"/>
    </source>
</evidence>
<dbReference type="InterPro" id="IPR018490">
    <property type="entry name" value="cNMP-bd_dom_sf"/>
</dbReference>
<dbReference type="SMART" id="SM00419">
    <property type="entry name" value="HTH_CRP"/>
    <property type="match status" value="1"/>
</dbReference>
<dbReference type="EMBL" id="JBHRSM010000016">
    <property type="protein sequence ID" value="MFC3086271.1"/>
    <property type="molecule type" value="Genomic_DNA"/>
</dbReference>
<dbReference type="Pfam" id="PF13545">
    <property type="entry name" value="HTH_Crp_2"/>
    <property type="match status" value="1"/>
</dbReference>
<dbReference type="Gene3D" id="1.10.10.10">
    <property type="entry name" value="Winged helix-like DNA-binding domain superfamily/Winged helix DNA-binding domain"/>
    <property type="match status" value="1"/>
</dbReference>
<dbReference type="InterPro" id="IPR036390">
    <property type="entry name" value="WH_DNA-bd_sf"/>
</dbReference>
<dbReference type="Gene3D" id="2.60.120.10">
    <property type="entry name" value="Jelly Rolls"/>
    <property type="match status" value="1"/>
</dbReference>
<feature type="domain" description="HTH crp-type" evidence="5">
    <location>
        <begin position="156"/>
        <end position="230"/>
    </location>
</feature>
<dbReference type="SUPFAM" id="SSF51206">
    <property type="entry name" value="cAMP-binding domain-like"/>
    <property type="match status" value="1"/>
</dbReference>
<keyword evidence="7" id="KW-1185">Reference proteome</keyword>
<dbReference type="PANTHER" id="PTHR24567">
    <property type="entry name" value="CRP FAMILY TRANSCRIPTIONAL REGULATORY PROTEIN"/>
    <property type="match status" value="1"/>
</dbReference>
<dbReference type="Proteomes" id="UP001595445">
    <property type="component" value="Unassembled WGS sequence"/>
</dbReference>
<dbReference type="RefSeq" id="WP_197646799.1">
    <property type="nucleotide sequence ID" value="NZ_JAEACP010000020.1"/>
</dbReference>
<dbReference type="Pfam" id="PF00027">
    <property type="entry name" value="cNMP_binding"/>
    <property type="match status" value="1"/>
</dbReference>
<organism evidence="6 7">
    <name type="scientific">Tabrizicola soli</name>
    <dbReference type="NCBI Taxonomy" id="2185115"/>
    <lineage>
        <taxon>Bacteria</taxon>
        <taxon>Pseudomonadati</taxon>
        <taxon>Pseudomonadota</taxon>
        <taxon>Alphaproteobacteria</taxon>
        <taxon>Rhodobacterales</taxon>
        <taxon>Paracoccaceae</taxon>
        <taxon>Tabrizicola</taxon>
    </lineage>
</organism>
<dbReference type="PROSITE" id="PS50042">
    <property type="entry name" value="CNMP_BINDING_3"/>
    <property type="match status" value="1"/>
</dbReference>
<dbReference type="InterPro" id="IPR012318">
    <property type="entry name" value="HTH_CRP"/>
</dbReference>